<dbReference type="Proteomes" id="UP000630936">
    <property type="component" value="Unassembled WGS sequence"/>
</dbReference>
<accession>A0A918Q9G5</accession>
<dbReference type="AlphaFoldDB" id="A0A918Q9G5"/>
<dbReference type="Gene3D" id="3.40.50.300">
    <property type="entry name" value="P-loop containing nucleotide triphosphate hydrolases"/>
    <property type="match status" value="1"/>
</dbReference>
<dbReference type="SUPFAM" id="SSF52540">
    <property type="entry name" value="P-loop containing nucleoside triphosphate hydrolases"/>
    <property type="match status" value="1"/>
</dbReference>
<evidence type="ECO:0000256" key="1">
    <source>
        <dbReference type="SAM" id="MobiDB-lite"/>
    </source>
</evidence>
<gene>
    <name evidence="3" type="ORF">GCM10010387_33200</name>
</gene>
<sequence length="404" mass="43143">MRMTSSLGTARARLRMQLTGETFQQARELVAGRPDVIADAAHRDQIALEGAILSELDELYAGEEHPLEGCVYGITRIRPTRESITLHLADDAWEAVLEWLLPVPEPDLGIDGLSVSGVVGLRARPRPPHRIELFRPGRRALITLQLPPDDAPDAYRRLSDLPRTQDPIRTAPDWTPAERASIAAYEAQSDPAPRSALLRRLMAFRNLPVVRLVEDTSGEVPGGGDFQQLLVARARPAPRPTVVPRPALSSLPAVAGQGPVVLAVVSGHTIHGQAMGGLGRTTVAARLAAALAEQGQRVLLVDIDPARPLAEGRSERRRLTGVEVAHVTTEPTALGEALRERAAGRDSCSSTPPPARRRRSPPRLTAGSASPPCGTVPATITRCSPPRSSAPTADCCPTGGRRGG</sequence>
<evidence type="ECO:0000313" key="4">
    <source>
        <dbReference type="Proteomes" id="UP000630936"/>
    </source>
</evidence>
<evidence type="ECO:0000259" key="2">
    <source>
        <dbReference type="Pfam" id="PF13614"/>
    </source>
</evidence>
<name>A0A918Q9G5_9ACTN</name>
<feature type="region of interest" description="Disordered" evidence="1">
    <location>
        <begin position="339"/>
        <end position="404"/>
    </location>
</feature>
<dbReference type="InterPro" id="IPR025669">
    <property type="entry name" value="AAA_dom"/>
</dbReference>
<reference evidence="3" key="1">
    <citation type="journal article" date="2014" name="Int. J. Syst. Evol. Microbiol.">
        <title>Complete genome sequence of Corynebacterium casei LMG S-19264T (=DSM 44701T), isolated from a smear-ripened cheese.</title>
        <authorList>
            <consortium name="US DOE Joint Genome Institute (JGI-PGF)"/>
            <person name="Walter F."/>
            <person name="Albersmeier A."/>
            <person name="Kalinowski J."/>
            <person name="Ruckert C."/>
        </authorList>
    </citation>
    <scope>NUCLEOTIDE SEQUENCE</scope>
    <source>
        <strain evidence="3">JCM 4988</strain>
    </source>
</reference>
<keyword evidence="4" id="KW-1185">Reference proteome</keyword>
<proteinExistence type="predicted"/>
<dbReference type="Pfam" id="PF13614">
    <property type="entry name" value="AAA_31"/>
    <property type="match status" value="1"/>
</dbReference>
<protein>
    <recommendedName>
        <fullName evidence="2">AAA domain-containing protein</fullName>
    </recommendedName>
</protein>
<reference evidence="3" key="2">
    <citation type="submission" date="2020-09" db="EMBL/GenBank/DDBJ databases">
        <authorList>
            <person name="Sun Q."/>
            <person name="Ohkuma M."/>
        </authorList>
    </citation>
    <scope>NUCLEOTIDE SEQUENCE</scope>
    <source>
        <strain evidence="3">JCM 4988</strain>
    </source>
</reference>
<dbReference type="InterPro" id="IPR027417">
    <property type="entry name" value="P-loop_NTPase"/>
</dbReference>
<feature type="domain" description="AAA" evidence="2">
    <location>
        <begin position="275"/>
        <end position="337"/>
    </location>
</feature>
<evidence type="ECO:0000313" key="3">
    <source>
        <dbReference type="EMBL" id="GGZ36499.1"/>
    </source>
</evidence>
<organism evidence="3 4">
    <name type="scientific">Streptomyces inusitatus</name>
    <dbReference type="NCBI Taxonomy" id="68221"/>
    <lineage>
        <taxon>Bacteria</taxon>
        <taxon>Bacillati</taxon>
        <taxon>Actinomycetota</taxon>
        <taxon>Actinomycetes</taxon>
        <taxon>Kitasatosporales</taxon>
        <taxon>Streptomycetaceae</taxon>
        <taxon>Streptomyces</taxon>
    </lineage>
</organism>
<dbReference type="EMBL" id="BMWG01000009">
    <property type="protein sequence ID" value="GGZ36499.1"/>
    <property type="molecule type" value="Genomic_DNA"/>
</dbReference>
<comment type="caution">
    <text evidence="3">The sequence shown here is derived from an EMBL/GenBank/DDBJ whole genome shotgun (WGS) entry which is preliminary data.</text>
</comment>